<feature type="compositionally biased region" description="Polar residues" evidence="1">
    <location>
        <begin position="42"/>
        <end position="53"/>
    </location>
</feature>
<dbReference type="AlphaFoldDB" id="A0A5B7D5H9"/>
<keyword evidence="3" id="KW-1185">Reference proteome</keyword>
<feature type="region of interest" description="Disordered" evidence="1">
    <location>
        <begin position="26"/>
        <end position="84"/>
    </location>
</feature>
<dbReference type="Proteomes" id="UP000324222">
    <property type="component" value="Unassembled WGS sequence"/>
</dbReference>
<proteinExistence type="predicted"/>
<sequence>MVQLHVLCLKPKDVFLNSNECVRSEVGHQPAGNHSLKGMTRPTFSLFPSNTKLSPVFAETRPERQRPVNPDSHSASSKAKLPAS</sequence>
<evidence type="ECO:0000313" key="2">
    <source>
        <dbReference type="EMBL" id="MPC16564.1"/>
    </source>
</evidence>
<dbReference type="EMBL" id="VSRR010000517">
    <property type="protein sequence ID" value="MPC16564.1"/>
    <property type="molecule type" value="Genomic_DNA"/>
</dbReference>
<name>A0A5B7D5H9_PORTR</name>
<organism evidence="2 3">
    <name type="scientific">Portunus trituberculatus</name>
    <name type="common">Swimming crab</name>
    <name type="synonym">Neptunus trituberculatus</name>
    <dbReference type="NCBI Taxonomy" id="210409"/>
    <lineage>
        <taxon>Eukaryota</taxon>
        <taxon>Metazoa</taxon>
        <taxon>Ecdysozoa</taxon>
        <taxon>Arthropoda</taxon>
        <taxon>Crustacea</taxon>
        <taxon>Multicrustacea</taxon>
        <taxon>Malacostraca</taxon>
        <taxon>Eumalacostraca</taxon>
        <taxon>Eucarida</taxon>
        <taxon>Decapoda</taxon>
        <taxon>Pleocyemata</taxon>
        <taxon>Brachyura</taxon>
        <taxon>Eubrachyura</taxon>
        <taxon>Portunoidea</taxon>
        <taxon>Portunidae</taxon>
        <taxon>Portuninae</taxon>
        <taxon>Portunus</taxon>
    </lineage>
</organism>
<protein>
    <submittedName>
        <fullName evidence="2">Uncharacterized protein</fullName>
    </submittedName>
</protein>
<gene>
    <name evidence="2" type="ORF">E2C01_009393</name>
</gene>
<evidence type="ECO:0000313" key="3">
    <source>
        <dbReference type="Proteomes" id="UP000324222"/>
    </source>
</evidence>
<evidence type="ECO:0000256" key="1">
    <source>
        <dbReference type="SAM" id="MobiDB-lite"/>
    </source>
</evidence>
<comment type="caution">
    <text evidence="2">The sequence shown here is derived from an EMBL/GenBank/DDBJ whole genome shotgun (WGS) entry which is preliminary data.</text>
</comment>
<accession>A0A5B7D5H9</accession>
<reference evidence="2 3" key="1">
    <citation type="submission" date="2019-05" db="EMBL/GenBank/DDBJ databases">
        <title>Another draft genome of Portunus trituberculatus and its Hox gene families provides insights of decapod evolution.</title>
        <authorList>
            <person name="Jeong J.-H."/>
            <person name="Song I."/>
            <person name="Kim S."/>
            <person name="Choi T."/>
            <person name="Kim D."/>
            <person name="Ryu S."/>
            <person name="Kim W."/>
        </authorList>
    </citation>
    <scope>NUCLEOTIDE SEQUENCE [LARGE SCALE GENOMIC DNA]</scope>
    <source>
        <tissue evidence="2">Muscle</tissue>
    </source>
</reference>